<comment type="caution">
    <text evidence="15">The sequence shown here is derived from an EMBL/GenBank/DDBJ whole genome shotgun (WGS) entry which is preliminary data.</text>
</comment>
<dbReference type="SUPFAM" id="SSF54160">
    <property type="entry name" value="Chromo domain-like"/>
    <property type="match status" value="1"/>
</dbReference>
<evidence type="ECO:0000256" key="7">
    <source>
        <dbReference type="ARBA" id="ARBA00022723"/>
    </source>
</evidence>
<dbReference type="InterPro" id="IPR007728">
    <property type="entry name" value="Pre-SET_dom"/>
</dbReference>
<dbReference type="Proteomes" id="UP001292094">
    <property type="component" value="Unassembled WGS sequence"/>
</dbReference>
<evidence type="ECO:0000256" key="5">
    <source>
        <dbReference type="ARBA" id="ARBA00022679"/>
    </source>
</evidence>
<dbReference type="InterPro" id="IPR023780">
    <property type="entry name" value="Chromo_domain"/>
</dbReference>
<organism evidence="15 16">
    <name type="scientific">Petrolisthes manimaculis</name>
    <dbReference type="NCBI Taxonomy" id="1843537"/>
    <lineage>
        <taxon>Eukaryota</taxon>
        <taxon>Metazoa</taxon>
        <taxon>Ecdysozoa</taxon>
        <taxon>Arthropoda</taxon>
        <taxon>Crustacea</taxon>
        <taxon>Multicrustacea</taxon>
        <taxon>Malacostraca</taxon>
        <taxon>Eumalacostraca</taxon>
        <taxon>Eucarida</taxon>
        <taxon>Decapoda</taxon>
        <taxon>Pleocyemata</taxon>
        <taxon>Anomura</taxon>
        <taxon>Galatheoidea</taxon>
        <taxon>Porcellanidae</taxon>
        <taxon>Petrolisthes</taxon>
    </lineage>
</organism>
<dbReference type="PROSITE" id="PS50013">
    <property type="entry name" value="CHROMO_2"/>
    <property type="match status" value="1"/>
</dbReference>
<evidence type="ECO:0000259" key="13">
    <source>
        <dbReference type="PROSITE" id="PS50867"/>
    </source>
</evidence>
<name>A0AAE1PDJ9_9EUCA</name>
<dbReference type="AlphaFoldDB" id="A0AAE1PDJ9"/>
<dbReference type="GO" id="GO:0032259">
    <property type="term" value="P:methylation"/>
    <property type="evidence" value="ECO:0007669"/>
    <property type="project" value="UniProtKB-KW"/>
</dbReference>
<evidence type="ECO:0000256" key="9">
    <source>
        <dbReference type="ARBA" id="ARBA00023242"/>
    </source>
</evidence>
<dbReference type="PROSITE" id="PS50280">
    <property type="entry name" value="SET"/>
    <property type="match status" value="1"/>
</dbReference>
<evidence type="ECO:0000256" key="8">
    <source>
        <dbReference type="ARBA" id="ARBA00022833"/>
    </source>
</evidence>
<dbReference type="InterPro" id="IPR001214">
    <property type="entry name" value="SET_dom"/>
</dbReference>
<dbReference type="Pfam" id="PF00385">
    <property type="entry name" value="Chromo"/>
    <property type="match status" value="1"/>
</dbReference>
<dbReference type="SUPFAM" id="SSF82199">
    <property type="entry name" value="SET domain"/>
    <property type="match status" value="1"/>
</dbReference>
<evidence type="ECO:0000259" key="12">
    <source>
        <dbReference type="PROSITE" id="PS50280"/>
    </source>
</evidence>
<accession>A0AAE1PDJ9</accession>
<feature type="domain" description="SET" evidence="12">
    <location>
        <begin position="483"/>
        <end position="609"/>
    </location>
</feature>
<dbReference type="CDD" id="cd00024">
    <property type="entry name" value="CD_CSD"/>
    <property type="match status" value="1"/>
</dbReference>
<dbReference type="GO" id="GO:0005634">
    <property type="term" value="C:nucleus"/>
    <property type="evidence" value="ECO:0007669"/>
    <property type="project" value="UniProtKB-SubCell"/>
</dbReference>
<evidence type="ECO:0000259" key="14">
    <source>
        <dbReference type="PROSITE" id="PS50868"/>
    </source>
</evidence>
<dbReference type="InterPro" id="IPR050973">
    <property type="entry name" value="H3K9_Histone-Lys_N-MTase"/>
</dbReference>
<dbReference type="Pfam" id="PF05033">
    <property type="entry name" value="Pre-SET"/>
    <property type="match status" value="1"/>
</dbReference>
<evidence type="ECO:0000256" key="1">
    <source>
        <dbReference type="ARBA" id="ARBA00004123"/>
    </source>
</evidence>
<dbReference type="InterPro" id="IPR046341">
    <property type="entry name" value="SET_dom_sf"/>
</dbReference>
<dbReference type="PROSITE" id="PS00598">
    <property type="entry name" value="CHROMO_1"/>
    <property type="match status" value="1"/>
</dbReference>
<evidence type="ECO:0000256" key="3">
    <source>
        <dbReference type="ARBA" id="ARBA00022454"/>
    </source>
</evidence>
<dbReference type="PANTHER" id="PTHR46223:SF4">
    <property type="entry name" value="HISTONE-LYSINE N-METHYLTRANSFERASE-RELATED"/>
    <property type="match status" value="1"/>
</dbReference>
<dbReference type="SMART" id="SM00508">
    <property type="entry name" value="PostSET"/>
    <property type="match status" value="1"/>
</dbReference>
<keyword evidence="6" id="KW-0949">S-adenosyl-L-methionine</keyword>
<evidence type="ECO:0000313" key="16">
    <source>
        <dbReference type="Proteomes" id="UP001292094"/>
    </source>
</evidence>
<feature type="domain" description="Chromo" evidence="11">
    <location>
        <begin position="207"/>
        <end position="266"/>
    </location>
</feature>
<keyword evidence="7" id="KW-0479">Metal-binding</keyword>
<sequence>MGDDCVAKVEKTNDAIDNNKQENKKKTHLKSPILTGKVESLGKLNDVYGELNEVFTRTKQAFQLFKTKIFFYPEPDFTKPFSESLKQVDGRLQEMGNLLGSYVSRQSASPITDVGTPISTVKPSGTISITPPASEVGNDEVEVTDSTINNSGITRKRHSREFKPDGSHTLPYKKSKRSLIDDYLIKDVKSSQVVDKTLTKNEDEDVYEVESIVDIAKTQGQVTYCVKWKGYGPQDNTWEPHNNLTGCEDLLFEFYKERLKKQEESYTEELNYHRFPIDDNSKEILFKAFQAHLVLIGLSEKDRQNAIHLVVSSKTPTPKSKKEVDALLEKALNSRKKERYLSVVREILQDRVLIELKTQRNKQLAELRSWERNINFICTDTACLSIENNIDLDLPPTEFHYINQSQAGEGVTIPSDPVVGCECDDCSSSKSCCPNQMNAMVVFNKFGKLKQQVSLGTPIYECNNICKCGPDCVNRVVQKGRTVGLCIFRTGNNRGWGVKTMENIKRGSLVTEYVGEVITSEEAERRGHIYDAQGCTYLFDLDYNKGDQNPYTIDAAKCGNVSHFINHSCDPNLVVFNVWVNCLDPDLPRLALFATHDIKKGEELTFDYNSGLKRDQAASFSTFTGNLLTPDKNDQIKVSSEVILKTPKGNRGLQYGKTECHCGAANCRKYFF</sequence>
<keyword evidence="4" id="KW-0489">Methyltransferase</keyword>
<dbReference type="GO" id="GO:0046974">
    <property type="term" value="F:histone H3K9 methyltransferase activity"/>
    <property type="evidence" value="ECO:0007669"/>
    <property type="project" value="TreeGrafter"/>
</dbReference>
<dbReference type="Pfam" id="PF00856">
    <property type="entry name" value="SET"/>
    <property type="match status" value="1"/>
</dbReference>
<feature type="domain" description="Post-SET" evidence="14">
    <location>
        <begin position="656"/>
        <end position="672"/>
    </location>
</feature>
<dbReference type="Gene3D" id="2.170.270.10">
    <property type="entry name" value="SET domain"/>
    <property type="match status" value="1"/>
</dbReference>
<gene>
    <name evidence="15" type="ORF">Pmani_021566</name>
</gene>
<dbReference type="SMART" id="SM00298">
    <property type="entry name" value="CHROMO"/>
    <property type="match status" value="1"/>
</dbReference>
<dbReference type="GO" id="GO:0000775">
    <property type="term" value="C:chromosome, centromeric region"/>
    <property type="evidence" value="ECO:0007669"/>
    <property type="project" value="UniProtKB-SubCell"/>
</dbReference>
<protein>
    <recommendedName>
        <fullName evidence="17">Histone-lysine N-methyltransferase</fullName>
    </recommendedName>
</protein>
<keyword evidence="8" id="KW-0862">Zinc</keyword>
<dbReference type="EMBL" id="JAWZYT010002108">
    <property type="protein sequence ID" value="KAK4306615.1"/>
    <property type="molecule type" value="Genomic_DNA"/>
</dbReference>
<keyword evidence="10" id="KW-0137">Centromere</keyword>
<dbReference type="InterPro" id="IPR003616">
    <property type="entry name" value="Post-SET_dom"/>
</dbReference>
<comment type="subcellular location">
    <subcellularLocation>
        <location evidence="2">Chromosome</location>
        <location evidence="2">Centromere</location>
    </subcellularLocation>
    <subcellularLocation>
        <location evidence="1">Nucleus</location>
    </subcellularLocation>
</comment>
<dbReference type="CDD" id="cd10542">
    <property type="entry name" value="SET_SUV39H"/>
    <property type="match status" value="1"/>
</dbReference>
<dbReference type="PROSITE" id="PS50868">
    <property type="entry name" value="POST_SET"/>
    <property type="match status" value="1"/>
</dbReference>
<evidence type="ECO:0008006" key="17">
    <source>
        <dbReference type="Google" id="ProtNLM"/>
    </source>
</evidence>
<keyword evidence="16" id="KW-1185">Reference proteome</keyword>
<evidence type="ECO:0000256" key="6">
    <source>
        <dbReference type="ARBA" id="ARBA00022691"/>
    </source>
</evidence>
<evidence type="ECO:0000256" key="2">
    <source>
        <dbReference type="ARBA" id="ARBA00004584"/>
    </source>
</evidence>
<dbReference type="GO" id="GO:0008270">
    <property type="term" value="F:zinc ion binding"/>
    <property type="evidence" value="ECO:0007669"/>
    <property type="project" value="InterPro"/>
</dbReference>
<evidence type="ECO:0000259" key="11">
    <source>
        <dbReference type="PROSITE" id="PS50013"/>
    </source>
</evidence>
<dbReference type="InterPro" id="IPR023779">
    <property type="entry name" value="Chromodomain_CS"/>
</dbReference>
<evidence type="ECO:0000256" key="10">
    <source>
        <dbReference type="ARBA" id="ARBA00023328"/>
    </source>
</evidence>
<proteinExistence type="predicted"/>
<dbReference type="Gene3D" id="2.40.50.40">
    <property type="match status" value="1"/>
</dbReference>
<keyword evidence="5" id="KW-0808">Transferase</keyword>
<reference evidence="15" key="1">
    <citation type="submission" date="2023-11" db="EMBL/GenBank/DDBJ databases">
        <title>Genome assemblies of two species of porcelain crab, Petrolisthes cinctipes and Petrolisthes manimaculis (Anomura: Porcellanidae).</title>
        <authorList>
            <person name="Angst P."/>
        </authorList>
    </citation>
    <scope>NUCLEOTIDE SEQUENCE</scope>
    <source>
        <strain evidence="15">PB745_02</strain>
        <tissue evidence="15">Gill</tissue>
    </source>
</reference>
<keyword evidence="3" id="KW-0158">Chromosome</keyword>
<dbReference type="InterPro" id="IPR000953">
    <property type="entry name" value="Chromo/chromo_shadow_dom"/>
</dbReference>
<dbReference type="InterPro" id="IPR016197">
    <property type="entry name" value="Chromo-like_dom_sf"/>
</dbReference>
<dbReference type="SMART" id="SM00468">
    <property type="entry name" value="PreSET"/>
    <property type="match status" value="1"/>
</dbReference>
<dbReference type="SMART" id="SM00317">
    <property type="entry name" value="SET"/>
    <property type="match status" value="1"/>
</dbReference>
<evidence type="ECO:0000313" key="15">
    <source>
        <dbReference type="EMBL" id="KAK4306615.1"/>
    </source>
</evidence>
<feature type="domain" description="Pre-SET" evidence="13">
    <location>
        <begin position="419"/>
        <end position="480"/>
    </location>
</feature>
<evidence type="ECO:0000256" key="4">
    <source>
        <dbReference type="ARBA" id="ARBA00022603"/>
    </source>
</evidence>
<keyword evidence="9" id="KW-0539">Nucleus</keyword>
<dbReference type="PANTHER" id="PTHR46223">
    <property type="entry name" value="HISTONE-LYSINE N-METHYLTRANSFERASE SUV39H"/>
    <property type="match status" value="1"/>
</dbReference>
<dbReference type="PROSITE" id="PS50867">
    <property type="entry name" value="PRE_SET"/>
    <property type="match status" value="1"/>
</dbReference>